<organism evidence="1 2">
    <name type="scientific">Saccharopolyspora shandongensis</name>
    <dbReference type="NCBI Taxonomy" id="418495"/>
    <lineage>
        <taxon>Bacteria</taxon>
        <taxon>Bacillati</taxon>
        <taxon>Actinomycetota</taxon>
        <taxon>Actinomycetes</taxon>
        <taxon>Pseudonocardiales</taxon>
        <taxon>Pseudonocardiaceae</taxon>
        <taxon>Saccharopolyspora</taxon>
    </lineage>
</organism>
<protein>
    <recommendedName>
        <fullName evidence="3">Tail terminator</fullName>
    </recommendedName>
</protein>
<evidence type="ECO:0000313" key="2">
    <source>
        <dbReference type="Proteomes" id="UP000199529"/>
    </source>
</evidence>
<gene>
    <name evidence="1" type="ORF">SAMN05216215_108715</name>
</gene>
<dbReference type="STRING" id="418495.SAMN05216215_108715"/>
<evidence type="ECO:0008006" key="3">
    <source>
        <dbReference type="Google" id="ProtNLM"/>
    </source>
</evidence>
<sequence>MDPEALAVDWLTSQLPGVRVVVDLPACFDESLPVARVSCIGGAGQWQPWNPGATPLAREARIDVDVFAARREQAADLAVQVSNLLFAIRGHASQWGRVSAIRQESGPAWRPDYNPSVRRFGLTSVLTIRPA</sequence>
<reference evidence="2" key="1">
    <citation type="submission" date="2016-10" db="EMBL/GenBank/DDBJ databases">
        <authorList>
            <person name="Varghese N."/>
            <person name="Submissions S."/>
        </authorList>
    </citation>
    <scope>NUCLEOTIDE SEQUENCE [LARGE SCALE GENOMIC DNA]</scope>
    <source>
        <strain evidence="2">CGMCC 4.3530</strain>
    </source>
</reference>
<name>A0A1H3TLU5_9PSEU</name>
<keyword evidence="2" id="KW-1185">Reference proteome</keyword>
<proteinExistence type="predicted"/>
<accession>A0A1H3TLU5</accession>
<dbReference type="EMBL" id="FNOK01000087">
    <property type="protein sequence ID" value="SDZ51224.1"/>
    <property type="molecule type" value="Genomic_DNA"/>
</dbReference>
<dbReference type="AlphaFoldDB" id="A0A1H3TLU5"/>
<evidence type="ECO:0000313" key="1">
    <source>
        <dbReference type="EMBL" id="SDZ51224.1"/>
    </source>
</evidence>
<dbReference type="Proteomes" id="UP000199529">
    <property type="component" value="Unassembled WGS sequence"/>
</dbReference>